<dbReference type="PRINTS" id="PR00105">
    <property type="entry name" value="C5METTRFRASE"/>
</dbReference>
<dbReference type="Proteomes" id="UP000533598">
    <property type="component" value="Unassembled WGS sequence"/>
</dbReference>
<dbReference type="GO" id="GO:0003677">
    <property type="term" value="F:DNA binding"/>
    <property type="evidence" value="ECO:0007669"/>
    <property type="project" value="TreeGrafter"/>
</dbReference>
<dbReference type="AlphaFoldDB" id="A0A7W7C7D7"/>
<keyword evidence="5" id="KW-0680">Restriction system</keyword>
<comment type="similarity">
    <text evidence="6">Belongs to the class I-like SAM-binding methyltransferase superfamily. C5-methyltransferase family.</text>
</comment>
<keyword evidence="4 6" id="KW-0949">S-adenosyl-L-methionine</keyword>
<evidence type="ECO:0000256" key="5">
    <source>
        <dbReference type="ARBA" id="ARBA00022747"/>
    </source>
</evidence>
<proteinExistence type="inferred from homology"/>
<dbReference type="Pfam" id="PF00145">
    <property type="entry name" value="DNA_methylase"/>
    <property type="match status" value="1"/>
</dbReference>
<protein>
    <recommendedName>
        <fullName evidence="1">DNA (cytosine-5-)-methyltransferase</fullName>
        <ecNumber evidence="1">2.1.1.37</ecNumber>
    </recommendedName>
</protein>
<dbReference type="RefSeq" id="WP_185001803.1">
    <property type="nucleotide sequence ID" value="NZ_BAAAUI010000022.1"/>
</dbReference>
<dbReference type="Gene3D" id="3.90.120.10">
    <property type="entry name" value="DNA Methylase, subunit A, domain 2"/>
    <property type="match status" value="1"/>
</dbReference>
<dbReference type="GO" id="GO:0009307">
    <property type="term" value="P:DNA restriction-modification system"/>
    <property type="evidence" value="ECO:0007669"/>
    <property type="project" value="UniProtKB-KW"/>
</dbReference>
<dbReference type="PROSITE" id="PS51679">
    <property type="entry name" value="SAM_MT_C5"/>
    <property type="match status" value="1"/>
</dbReference>
<name>A0A7W7C7D7_9PSEU</name>
<dbReference type="SUPFAM" id="SSF53335">
    <property type="entry name" value="S-adenosyl-L-methionine-dependent methyltransferases"/>
    <property type="match status" value="1"/>
</dbReference>
<evidence type="ECO:0000256" key="6">
    <source>
        <dbReference type="PROSITE-ProRule" id="PRU01016"/>
    </source>
</evidence>
<gene>
    <name evidence="7" type="ORF">HNR67_002028</name>
</gene>
<dbReference type="InterPro" id="IPR001525">
    <property type="entry name" value="C5_MeTfrase"/>
</dbReference>
<dbReference type="EC" id="2.1.1.37" evidence="1"/>
<keyword evidence="3 6" id="KW-0808">Transferase</keyword>
<evidence type="ECO:0000256" key="1">
    <source>
        <dbReference type="ARBA" id="ARBA00011975"/>
    </source>
</evidence>
<dbReference type="PANTHER" id="PTHR10629">
    <property type="entry name" value="CYTOSINE-SPECIFIC METHYLTRANSFERASE"/>
    <property type="match status" value="1"/>
</dbReference>
<comment type="caution">
    <text evidence="7">The sequence shown here is derived from an EMBL/GenBank/DDBJ whole genome shotgun (WGS) entry which is preliminary data.</text>
</comment>
<reference evidence="7 8" key="1">
    <citation type="submission" date="2020-08" db="EMBL/GenBank/DDBJ databases">
        <title>Sequencing the genomes of 1000 actinobacteria strains.</title>
        <authorList>
            <person name="Klenk H.-P."/>
        </authorList>
    </citation>
    <scope>NUCLEOTIDE SEQUENCE [LARGE SCALE GENOMIC DNA]</scope>
    <source>
        <strain evidence="7 8">DSM 44230</strain>
    </source>
</reference>
<evidence type="ECO:0000256" key="3">
    <source>
        <dbReference type="ARBA" id="ARBA00022679"/>
    </source>
</evidence>
<accession>A0A7W7C7D7</accession>
<dbReference type="GO" id="GO:0044027">
    <property type="term" value="P:negative regulation of gene expression via chromosomal CpG island methylation"/>
    <property type="evidence" value="ECO:0007669"/>
    <property type="project" value="TreeGrafter"/>
</dbReference>
<sequence length="328" mass="35491">MSTERLTSLEICAGAGGLALGLEQAGFEPQLLLENRPVACTTLTANRPNWPVLQHDLIDFDPVHHKQVYDVDLLSAGLPRVQAAATVHRTRGSDIELELLKAAVMLVHGVRPRALLIENVPALVTKDEYAPIRDFVEQELHHLEYRFEWFVINAMDHGVPQDRKQGVLVALAGDAMAAFKQPAPLLGETITVGDALRESMASRGWPQADEWAAQANRVAPTLVGGSWERGGADLGPTGSKRIWAKMGVNGGTVANEVPGPEFRWDPAETDPRKMVRLTVRQAALLQGFPADWTFAGRKTASYRQVGNASPPAVGKALGTAIRDALNAG</sequence>
<dbReference type="InterPro" id="IPR050390">
    <property type="entry name" value="C5-Methyltransferase"/>
</dbReference>
<keyword evidence="8" id="KW-1185">Reference proteome</keyword>
<dbReference type="EMBL" id="JACHMH010000001">
    <property type="protein sequence ID" value="MBB4675910.1"/>
    <property type="molecule type" value="Genomic_DNA"/>
</dbReference>
<evidence type="ECO:0000313" key="7">
    <source>
        <dbReference type="EMBL" id="MBB4675910.1"/>
    </source>
</evidence>
<comment type="caution">
    <text evidence="6">Lacks conserved residue(s) required for the propagation of feature annotation.</text>
</comment>
<evidence type="ECO:0000313" key="8">
    <source>
        <dbReference type="Proteomes" id="UP000533598"/>
    </source>
</evidence>
<dbReference type="PANTHER" id="PTHR10629:SF52">
    <property type="entry name" value="DNA (CYTOSINE-5)-METHYLTRANSFERASE 1"/>
    <property type="match status" value="1"/>
</dbReference>
<evidence type="ECO:0000256" key="2">
    <source>
        <dbReference type="ARBA" id="ARBA00022603"/>
    </source>
</evidence>
<evidence type="ECO:0000256" key="4">
    <source>
        <dbReference type="ARBA" id="ARBA00022691"/>
    </source>
</evidence>
<dbReference type="Gene3D" id="3.40.50.150">
    <property type="entry name" value="Vaccinia Virus protein VP39"/>
    <property type="match status" value="1"/>
</dbReference>
<dbReference type="GO" id="GO:0032259">
    <property type="term" value="P:methylation"/>
    <property type="evidence" value="ECO:0007669"/>
    <property type="project" value="UniProtKB-KW"/>
</dbReference>
<dbReference type="InterPro" id="IPR029063">
    <property type="entry name" value="SAM-dependent_MTases_sf"/>
</dbReference>
<keyword evidence="2 6" id="KW-0489">Methyltransferase</keyword>
<dbReference type="GO" id="GO:0003886">
    <property type="term" value="F:DNA (cytosine-5-)-methyltransferase activity"/>
    <property type="evidence" value="ECO:0007669"/>
    <property type="project" value="UniProtKB-EC"/>
</dbReference>
<organism evidence="7 8">
    <name type="scientific">Crossiella cryophila</name>
    <dbReference type="NCBI Taxonomy" id="43355"/>
    <lineage>
        <taxon>Bacteria</taxon>
        <taxon>Bacillati</taxon>
        <taxon>Actinomycetota</taxon>
        <taxon>Actinomycetes</taxon>
        <taxon>Pseudonocardiales</taxon>
        <taxon>Pseudonocardiaceae</taxon>
        <taxon>Crossiella</taxon>
    </lineage>
</organism>